<dbReference type="EC" id="3.1.3.1" evidence="3 16"/>
<dbReference type="Gene3D" id="3.40.720.10">
    <property type="entry name" value="Alkaline Phosphatase, subunit A"/>
    <property type="match status" value="1"/>
</dbReference>
<dbReference type="GO" id="GO:0046872">
    <property type="term" value="F:metal ion binding"/>
    <property type="evidence" value="ECO:0007669"/>
    <property type="project" value="UniProtKB-KW"/>
</dbReference>
<dbReference type="CDD" id="cd16012">
    <property type="entry name" value="ALP"/>
    <property type="match status" value="1"/>
</dbReference>
<evidence type="ECO:0000256" key="2">
    <source>
        <dbReference type="ARBA" id="ARBA00005984"/>
    </source>
</evidence>
<dbReference type="OMA" id="ANREYEC"/>
<dbReference type="PANTHER" id="PTHR11596">
    <property type="entry name" value="ALKALINE PHOSPHATASE"/>
    <property type="match status" value="1"/>
</dbReference>
<dbReference type="SUPFAM" id="SSF53649">
    <property type="entry name" value="Alkaline phosphatase-like"/>
    <property type="match status" value="1"/>
</dbReference>
<keyword evidence="7 16" id="KW-0378">Hydrolase</keyword>
<evidence type="ECO:0000256" key="16">
    <source>
        <dbReference type="RuleBase" id="RU003947"/>
    </source>
</evidence>
<dbReference type="FunCoup" id="A0A7R8YSB8">
    <property type="interactions" value="141"/>
</dbReference>
<dbReference type="FunFam" id="3.40.720.10:FF:000008">
    <property type="entry name" value="Alkaline phosphatase"/>
    <property type="match status" value="1"/>
</dbReference>
<evidence type="ECO:0000313" key="19">
    <source>
        <dbReference type="Proteomes" id="UP000594454"/>
    </source>
</evidence>
<evidence type="ECO:0000256" key="9">
    <source>
        <dbReference type="ARBA" id="ARBA00022842"/>
    </source>
</evidence>
<feature type="binding site" evidence="14">
    <location>
        <position position="99"/>
    </location>
    <ligand>
        <name>Mg(2+)</name>
        <dbReference type="ChEBI" id="CHEBI:18420"/>
    </ligand>
</feature>
<evidence type="ECO:0000256" key="13">
    <source>
        <dbReference type="PIRSR" id="PIRSR601952-1"/>
    </source>
</evidence>
<evidence type="ECO:0000256" key="14">
    <source>
        <dbReference type="PIRSR" id="PIRSR601952-2"/>
    </source>
</evidence>
<name>A0A7R8YSB8_HERIL</name>
<organism evidence="18 19">
    <name type="scientific">Hermetia illucens</name>
    <name type="common">Black soldier fly</name>
    <dbReference type="NCBI Taxonomy" id="343691"/>
    <lineage>
        <taxon>Eukaryota</taxon>
        <taxon>Metazoa</taxon>
        <taxon>Ecdysozoa</taxon>
        <taxon>Arthropoda</taxon>
        <taxon>Hexapoda</taxon>
        <taxon>Insecta</taxon>
        <taxon>Pterygota</taxon>
        <taxon>Neoptera</taxon>
        <taxon>Endopterygota</taxon>
        <taxon>Diptera</taxon>
        <taxon>Brachycera</taxon>
        <taxon>Stratiomyomorpha</taxon>
        <taxon>Stratiomyidae</taxon>
        <taxon>Hermetiinae</taxon>
        <taxon>Hermetia</taxon>
    </lineage>
</organism>
<keyword evidence="6 14" id="KW-0479">Metal-binding</keyword>
<evidence type="ECO:0000256" key="12">
    <source>
        <dbReference type="ARBA" id="ARBA00023288"/>
    </source>
</evidence>
<keyword evidence="9 14" id="KW-0460">Magnesium</keyword>
<keyword evidence="19" id="KW-1185">Reference proteome</keyword>
<feature type="binding site" evidence="14">
    <location>
        <position position="378"/>
    </location>
    <ligand>
        <name>Zn(2+)</name>
        <dbReference type="ChEBI" id="CHEBI:29105"/>
        <label>2</label>
    </ligand>
</feature>
<feature type="binding site" evidence="14">
    <location>
        <position position="369"/>
    </location>
    <ligand>
        <name>Mg(2+)</name>
        <dbReference type="ChEBI" id="CHEBI:18420"/>
    </ligand>
</feature>
<dbReference type="Pfam" id="PF00245">
    <property type="entry name" value="Alk_phosphatase"/>
    <property type="match status" value="1"/>
</dbReference>
<keyword evidence="17" id="KW-0732">Signal</keyword>
<feature type="signal peptide" evidence="17">
    <location>
        <begin position="1"/>
        <end position="20"/>
    </location>
</feature>
<sequence>MGYILKRFLLVLGCFVLALGHSIREKRQISKFVPKDPYHPQPALNEAGEVLVENRWQHVDAEEENAAFWNSLAQDRLREQVFRRPNLNVAKNVIFFLGDGMSIPTYAASRAYMGQQQKLRGEESQLAFDKFPHTGLSKTYCVDRQVADSACSATAYLCGVKANYGTIGVTAKVRYNQCGIQADPANQVDSLAAWAQKAGKSTGIVTTARVTHASPSGAYAHVANREYECDADVRTYGHNPAICQDIASQLVNNRTGTEFKVILGGGRTKFLPNSMQDEQGNAGEREDGVNLIDEWKRKHSNGVYVYNRKGLLQTDYDRTQYLLGLFDPSHLQYNLDKTAQTDQPSLAEMTEAAIKMLQKDRNGYFVFIEGGRIDHAHHETKARKALDETVEFSKAIDRAIQLTNREDTLIIVTSDHAHCMSLAGYSFRGTDILGVNSEISPIDGLPYATLTYANGPGYRAEQNGRLDLRRQDMTNKDYEYPSLAPLPAETHGGDDVGIFALGPQAHLVSGVMEQNVIPHIVAYAACIGDGFTICKKN</sequence>
<comment type="cofactor">
    <cofactor evidence="14">
        <name>Mg(2+)</name>
        <dbReference type="ChEBI" id="CHEBI:18420"/>
    </cofactor>
    <text evidence="14">Binds 1 Mg(2+) ion.</text>
</comment>
<keyword evidence="10" id="KW-0472">Membrane</keyword>
<evidence type="ECO:0000256" key="3">
    <source>
        <dbReference type="ARBA" id="ARBA00012647"/>
    </source>
</evidence>
<comment type="cofactor">
    <cofactor evidence="14">
        <name>Zn(2+)</name>
        <dbReference type="ChEBI" id="CHEBI:29105"/>
    </cofactor>
    <text evidence="14">Binds 2 Zn(2+) ions.</text>
</comment>
<feature type="binding site" evidence="14">
    <location>
        <position position="374"/>
    </location>
    <ligand>
        <name>Zn(2+)</name>
        <dbReference type="ChEBI" id="CHEBI:29105"/>
        <label>2</label>
    </ligand>
</feature>
<evidence type="ECO:0000256" key="4">
    <source>
        <dbReference type="ARBA" id="ARBA00022475"/>
    </source>
</evidence>
<feature type="binding site" evidence="14">
    <location>
        <position position="491"/>
    </location>
    <ligand>
        <name>Zn(2+)</name>
        <dbReference type="ChEBI" id="CHEBI:29105"/>
        <label>2</label>
    </ligand>
</feature>
<evidence type="ECO:0000256" key="7">
    <source>
        <dbReference type="ARBA" id="ARBA00022801"/>
    </source>
</evidence>
<feature type="binding site" evidence="14">
    <location>
        <position position="416"/>
    </location>
    <ligand>
        <name>Zn(2+)</name>
        <dbReference type="ChEBI" id="CHEBI:29105"/>
        <label>2</label>
    </ligand>
</feature>
<dbReference type="EMBL" id="LR899010">
    <property type="protein sequence ID" value="CAD7083613.1"/>
    <property type="molecule type" value="Genomic_DNA"/>
</dbReference>
<feature type="binding site" evidence="14">
    <location>
        <position position="214"/>
    </location>
    <ligand>
        <name>Mg(2+)</name>
        <dbReference type="ChEBI" id="CHEBI:18420"/>
    </ligand>
</feature>
<dbReference type="GO" id="GO:0098552">
    <property type="term" value="C:side of membrane"/>
    <property type="evidence" value="ECO:0007669"/>
    <property type="project" value="UniProtKB-KW"/>
</dbReference>
<accession>A0A7R8YSB8</accession>
<keyword evidence="12" id="KW-0449">Lipoprotein</keyword>
<keyword evidence="5" id="KW-0336">GPI-anchor</keyword>
<keyword evidence="4" id="KW-1003">Cell membrane</keyword>
<dbReference type="PANTHER" id="PTHR11596:SF91">
    <property type="entry name" value="ALKALINE PHOSPHATASE-RELATED"/>
    <property type="match status" value="1"/>
</dbReference>
<feature type="active site" description="Phosphoserine intermediate" evidence="13">
    <location>
        <position position="149"/>
    </location>
</feature>
<dbReference type="InParanoid" id="A0A7R8YSB8"/>
<evidence type="ECO:0000256" key="1">
    <source>
        <dbReference type="ARBA" id="ARBA00004609"/>
    </source>
</evidence>
<evidence type="ECO:0000256" key="5">
    <source>
        <dbReference type="ARBA" id="ARBA00022622"/>
    </source>
</evidence>
<dbReference type="InterPro" id="IPR017850">
    <property type="entry name" value="Alkaline_phosphatase_core_sf"/>
</dbReference>
<evidence type="ECO:0000313" key="18">
    <source>
        <dbReference type="EMBL" id="CAD7083613.1"/>
    </source>
</evidence>
<evidence type="ECO:0000256" key="10">
    <source>
        <dbReference type="ARBA" id="ARBA00023136"/>
    </source>
</evidence>
<evidence type="ECO:0000256" key="6">
    <source>
        <dbReference type="ARBA" id="ARBA00022723"/>
    </source>
</evidence>
<feature type="binding site" evidence="14">
    <location>
        <position position="99"/>
    </location>
    <ligand>
        <name>Zn(2+)</name>
        <dbReference type="ChEBI" id="CHEBI:29105"/>
        <label>2</label>
    </ligand>
</feature>
<feature type="binding site" evidence="14">
    <location>
        <position position="415"/>
    </location>
    <ligand>
        <name>Zn(2+)</name>
        <dbReference type="ChEBI" id="CHEBI:29105"/>
        <label>2</label>
    </ligand>
</feature>
<keyword evidence="11" id="KW-0325">Glycoprotein</keyword>
<comment type="similarity">
    <text evidence="2 15">Belongs to the alkaline phosphatase family.</text>
</comment>
<dbReference type="GO" id="GO:0004035">
    <property type="term" value="F:alkaline phosphatase activity"/>
    <property type="evidence" value="ECO:0007669"/>
    <property type="project" value="UniProtKB-EC"/>
</dbReference>
<comment type="subcellular location">
    <subcellularLocation>
        <location evidence="1">Cell membrane</location>
        <topology evidence="1">Lipid-anchor</topology>
        <topology evidence="1">GPI-anchor</topology>
    </subcellularLocation>
</comment>
<dbReference type="PROSITE" id="PS00123">
    <property type="entry name" value="ALKALINE_PHOSPHATASE"/>
    <property type="match status" value="1"/>
</dbReference>
<feature type="binding site" evidence="14">
    <location>
        <position position="212"/>
    </location>
    <ligand>
        <name>Mg(2+)</name>
        <dbReference type="ChEBI" id="CHEBI:18420"/>
    </ligand>
</feature>
<reference evidence="18 19" key="1">
    <citation type="submission" date="2020-11" db="EMBL/GenBank/DDBJ databases">
        <authorList>
            <person name="Wallbank WR R."/>
            <person name="Pardo Diaz C."/>
            <person name="Kozak K."/>
            <person name="Martin S."/>
            <person name="Jiggins C."/>
            <person name="Moest M."/>
            <person name="Warren A I."/>
            <person name="Generalovic N T."/>
            <person name="Byers J.R.P. K."/>
            <person name="Montejo-Kovacevich G."/>
            <person name="Yen C E."/>
        </authorList>
    </citation>
    <scope>NUCLEOTIDE SEQUENCE [LARGE SCALE GENOMIC DNA]</scope>
</reference>
<feature type="chain" id="PRO_5030866534" description="Alkaline phosphatase" evidence="17">
    <location>
        <begin position="21"/>
        <end position="537"/>
    </location>
</feature>
<comment type="catalytic activity">
    <reaction evidence="16">
        <text>a phosphate monoester + H2O = an alcohol + phosphate</text>
        <dbReference type="Rhea" id="RHEA:15017"/>
        <dbReference type="ChEBI" id="CHEBI:15377"/>
        <dbReference type="ChEBI" id="CHEBI:30879"/>
        <dbReference type="ChEBI" id="CHEBI:43474"/>
        <dbReference type="ChEBI" id="CHEBI:67140"/>
        <dbReference type="EC" id="3.1.3.1"/>
    </reaction>
</comment>
<dbReference type="SMART" id="SM00098">
    <property type="entry name" value="alkPPc"/>
    <property type="match status" value="1"/>
</dbReference>
<evidence type="ECO:0000256" key="17">
    <source>
        <dbReference type="SAM" id="SignalP"/>
    </source>
</evidence>
<evidence type="ECO:0000256" key="15">
    <source>
        <dbReference type="RuleBase" id="RU003946"/>
    </source>
</evidence>
<proteinExistence type="inferred from homology"/>
<keyword evidence="8 14" id="KW-0862">Zinc</keyword>
<dbReference type="GO" id="GO:0005886">
    <property type="term" value="C:plasma membrane"/>
    <property type="evidence" value="ECO:0007669"/>
    <property type="project" value="UniProtKB-SubCell"/>
</dbReference>
<protein>
    <recommendedName>
        <fullName evidence="3 16">Alkaline phosphatase</fullName>
        <ecNumber evidence="3 16">3.1.3.1</ecNumber>
    </recommendedName>
</protein>
<evidence type="ECO:0000256" key="8">
    <source>
        <dbReference type="ARBA" id="ARBA00022833"/>
    </source>
</evidence>
<dbReference type="AlphaFoldDB" id="A0A7R8YSB8"/>
<dbReference type="PRINTS" id="PR00113">
    <property type="entry name" value="ALKPHPHTASE"/>
</dbReference>
<dbReference type="InterPro" id="IPR001952">
    <property type="entry name" value="Alkaline_phosphatase"/>
</dbReference>
<dbReference type="InterPro" id="IPR018299">
    <property type="entry name" value="Alkaline_phosphatase_AS"/>
</dbReference>
<dbReference type="OrthoDB" id="5818554at2759"/>
<evidence type="ECO:0000256" key="11">
    <source>
        <dbReference type="ARBA" id="ARBA00023180"/>
    </source>
</evidence>
<dbReference type="Proteomes" id="UP000594454">
    <property type="component" value="Chromosome 2"/>
</dbReference>
<gene>
    <name evidence="18" type="ORF">HERILL_LOCUS6561</name>
</gene>